<name>A0A918P681_9NEIS</name>
<protein>
    <submittedName>
        <fullName evidence="1">Uncharacterized protein</fullName>
    </submittedName>
</protein>
<proteinExistence type="predicted"/>
<dbReference type="EMBL" id="BMYX01000020">
    <property type="protein sequence ID" value="GGY24903.1"/>
    <property type="molecule type" value="Genomic_DNA"/>
</dbReference>
<accession>A0A918P681</accession>
<evidence type="ECO:0000313" key="2">
    <source>
        <dbReference type="Proteomes" id="UP000645257"/>
    </source>
</evidence>
<keyword evidence="2" id="KW-1185">Reference proteome</keyword>
<reference evidence="1" key="2">
    <citation type="submission" date="2020-09" db="EMBL/GenBank/DDBJ databases">
        <authorList>
            <person name="Sun Q."/>
            <person name="Kim S."/>
        </authorList>
    </citation>
    <scope>NUCLEOTIDE SEQUENCE</scope>
    <source>
        <strain evidence="1">KCTC 32182</strain>
    </source>
</reference>
<gene>
    <name evidence="1" type="ORF">GCM10011289_30680</name>
</gene>
<evidence type="ECO:0000313" key="1">
    <source>
        <dbReference type="EMBL" id="GGY24903.1"/>
    </source>
</evidence>
<dbReference type="Proteomes" id="UP000645257">
    <property type="component" value="Unassembled WGS sequence"/>
</dbReference>
<comment type="caution">
    <text evidence="1">The sequence shown here is derived from an EMBL/GenBank/DDBJ whole genome shotgun (WGS) entry which is preliminary data.</text>
</comment>
<reference evidence="1" key="1">
    <citation type="journal article" date="2014" name="Int. J. Syst. Evol. Microbiol.">
        <title>Complete genome sequence of Corynebacterium casei LMG S-19264T (=DSM 44701T), isolated from a smear-ripened cheese.</title>
        <authorList>
            <consortium name="US DOE Joint Genome Institute (JGI-PGF)"/>
            <person name="Walter F."/>
            <person name="Albersmeier A."/>
            <person name="Kalinowski J."/>
            <person name="Ruckert C."/>
        </authorList>
    </citation>
    <scope>NUCLEOTIDE SEQUENCE</scope>
    <source>
        <strain evidence="1">KCTC 32182</strain>
    </source>
</reference>
<dbReference type="AlphaFoldDB" id="A0A918P681"/>
<sequence length="63" mass="6781">MRGQRREPECRMTPAAAKVERQFAGAGTDQFHHPVKIPARGVDGAGKVGMRALAEPGLDVRVV</sequence>
<organism evidence="1 2">
    <name type="scientific">Paludibacterium paludis</name>
    <dbReference type="NCBI Taxonomy" id="1225769"/>
    <lineage>
        <taxon>Bacteria</taxon>
        <taxon>Pseudomonadati</taxon>
        <taxon>Pseudomonadota</taxon>
        <taxon>Betaproteobacteria</taxon>
        <taxon>Neisseriales</taxon>
        <taxon>Chromobacteriaceae</taxon>
        <taxon>Paludibacterium</taxon>
    </lineage>
</organism>